<feature type="compositionally biased region" description="Basic and acidic residues" evidence="1">
    <location>
        <begin position="61"/>
        <end position="85"/>
    </location>
</feature>
<evidence type="ECO:0000256" key="1">
    <source>
        <dbReference type="SAM" id="MobiDB-lite"/>
    </source>
</evidence>
<dbReference type="NCBIfam" id="TIGR01764">
    <property type="entry name" value="excise"/>
    <property type="match status" value="1"/>
</dbReference>
<sequence>MADPVLWSLEEAGRQLGDVSTRTVRRMVERGELSAVRVGRRITVPAEAVRAWVERNMDATHNRSRAGSDVREASTCRESAKRETRTVSTGARTRRNGGRATPTQAASELAEALGLPTDGRQKHS</sequence>
<dbReference type="Pfam" id="PF12728">
    <property type="entry name" value="HTH_17"/>
    <property type="match status" value="1"/>
</dbReference>
<dbReference type="InterPro" id="IPR041657">
    <property type="entry name" value="HTH_17"/>
</dbReference>
<gene>
    <name evidence="3" type="ORF">FKY71_04720</name>
</gene>
<organism evidence="3 4">
    <name type="scientific">Spiribacter salinus</name>
    <dbReference type="NCBI Taxonomy" id="1335746"/>
    <lineage>
        <taxon>Bacteria</taxon>
        <taxon>Pseudomonadati</taxon>
        <taxon>Pseudomonadota</taxon>
        <taxon>Gammaproteobacteria</taxon>
        <taxon>Chromatiales</taxon>
        <taxon>Ectothiorhodospiraceae</taxon>
        <taxon>Spiribacter</taxon>
    </lineage>
</organism>
<proteinExistence type="predicted"/>
<dbReference type="InterPro" id="IPR010093">
    <property type="entry name" value="SinI_DNA-bd"/>
</dbReference>
<dbReference type="EMBL" id="VIFK01000020">
    <property type="protein sequence ID" value="TQF00216.1"/>
    <property type="molecule type" value="Genomic_DNA"/>
</dbReference>
<dbReference type="Proteomes" id="UP000315400">
    <property type="component" value="Unassembled WGS sequence"/>
</dbReference>
<dbReference type="AlphaFoldDB" id="A0A540VTX3"/>
<evidence type="ECO:0000313" key="4">
    <source>
        <dbReference type="Proteomes" id="UP000315400"/>
    </source>
</evidence>
<accession>A0A540VTX3</accession>
<evidence type="ECO:0000313" key="3">
    <source>
        <dbReference type="EMBL" id="TQF00216.1"/>
    </source>
</evidence>
<dbReference type="GO" id="GO:0003677">
    <property type="term" value="F:DNA binding"/>
    <property type="evidence" value="ECO:0007669"/>
    <property type="project" value="InterPro"/>
</dbReference>
<name>A0A540VTX3_9GAMM</name>
<evidence type="ECO:0000259" key="2">
    <source>
        <dbReference type="Pfam" id="PF12728"/>
    </source>
</evidence>
<reference evidence="3 4" key="1">
    <citation type="submission" date="2019-06" db="EMBL/GenBank/DDBJ databases">
        <title>Metagenome assembled Genome of Spiribacter salinus SL48-SHIP from the microbial mat of Salt Lake 48 (Novosibirsk region, Russia).</title>
        <authorList>
            <person name="Shipova A."/>
            <person name="Rozanov A.S."/>
            <person name="Bryanskaya A.V."/>
            <person name="Peltek S.E."/>
        </authorList>
    </citation>
    <scope>NUCLEOTIDE SEQUENCE [LARGE SCALE GENOMIC DNA]</scope>
    <source>
        <strain evidence="3">SL48-SHIP-2</strain>
    </source>
</reference>
<protein>
    <submittedName>
        <fullName evidence="3">Helix-turn-helix domain-containing protein</fullName>
    </submittedName>
</protein>
<feature type="region of interest" description="Disordered" evidence="1">
    <location>
        <begin position="61"/>
        <end position="124"/>
    </location>
</feature>
<feature type="domain" description="Helix-turn-helix" evidence="2">
    <location>
        <begin position="18"/>
        <end position="56"/>
    </location>
</feature>
<comment type="caution">
    <text evidence="3">The sequence shown here is derived from an EMBL/GenBank/DDBJ whole genome shotgun (WGS) entry which is preliminary data.</text>
</comment>